<dbReference type="OrthoDB" id="414175at2759"/>
<comment type="similarity">
    <text evidence="2">Belongs to the glycosyltransferase 31 family. Beta3-Gal-T subfamily.</text>
</comment>
<protein>
    <submittedName>
        <fullName evidence="8">Uncharacterized protein</fullName>
    </submittedName>
</protein>
<organism evidence="8 9">
    <name type="scientific">Mytilus edulis</name>
    <name type="common">Blue mussel</name>
    <dbReference type="NCBI Taxonomy" id="6550"/>
    <lineage>
        <taxon>Eukaryota</taxon>
        <taxon>Metazoa</taxon>
        <taxon>Spiralia</taxon>
        <taxon>Lophotrochozoa</taxon>
        <taxon>Mollusca</taxon>
        <taxon>Bivalvia</taxon>
        <taxon>Autobranchia</taxon>
        <taxon>Pteriomorphia</taxon>
        <taxon>Mytilida</taxon>
        <taxon>Mytiloidea</taxon>
        <taxon>Mytilidae</taxon>
        <taxon>Mytilinae</taxon>
        <taxon>Mytilus</taxon>
    </lineage>
</organism>
<evidence type="ECO:0000256" key="3">
    <source>
        <dbReference type="ARBA" id="ARBA00022692"/>
    </source>
</evidence>
<dbReference type="PANTHER" id="PTHR23033:SF14">
    <property type="entry name" value="GLYCOPROTEIN-N-ACETYLGALACTOSAMINE 3-BETA-GALACTOSYLTRANSFERASE 1-RELATED"/>
    <property type="match status" value="1"/>
</dbReference>
<keyword evidence="6" id="KW-0472">Membrane</keyword>
<comment type="subcellular location">
    <subcellularLocation>
        <location evidence="1">Membrane</location>
        <topology evidence="1">Single-pass type II membrane protein</topology>
    </subcellularLocation>
</comment>
<feature type="compositionally biased region" description="Polar residues" evidence="7">
    <location>
        <begin position="76"/>
        <end position="106"/>
    </location>
</feature>
<reference evidence="8" key="1">
    <citation type="submission" date="2021-03" db="EMBL/GenBank/DDBJ databases">
        <authorList>
            <person name="Bekaert M."/>
        </authorList>
    </citation>
    <scope>NUCLEOTIDE SEQUENCE</scope>
</reference>
<dbReference type="InterPro" id="IPR026050">
    <property type="entry name" value="C1GALT1/C1GALT1_chp1"/>
</dbReference>
<dbReference type="Proteomes" id="UP000683360">
    <property type="component" value="Unassembled WGS sequence"/>
</dbReference>
<keyword evidence="3" id="KW-0812">Transmembrane</keyword>
<keyword evidence="9" id="KW-1185">Reference proteome</keyword>
<feature type="region of interest" description="Disordered" evidence="7">
    <location>
        <begin position="54"/>
        <end position="116"/>
    </location>
</feature>
<evidence type="ECO:0000313" key="8">
    <source>
        <dbReference type="EMBL" id="CAG2241304.1"/>
    </source>
</evidence>
<evidence type="ECO:0000256" key="2">
    <source>
        <dbReference type="ARBA" id="ARBA00006462"/>
    </source>
</evidence>
<evidence type="ECO:0000256" key="4">
    <source>
        <dbReference type="ARBA" id="ARBA00022968"/>
    </source>
</evidence>
<dbReference type="PANTHER" id="PTHR23033">
    <property type="entry name" value="BETA1,3-GALACTOSYLTRANSFERASE"/>
    <property type="match status" value="1"/>
</dbReference>
<evidence type="ECO:0000256" key="6">
    <source>
        <dbReference type="ARBA" id="ARBA00023136"/>
    </source>
</evidence>
<evidence type="ECO:0000313" key="9">
    <source>
        <dbReference type="Proteomes" id="UP000683360"/>
    </source>
</evidence>
<keyword evidence="4" id="KW-0735">Signal-anchor</keyword>
<dbReference type="GO" id="GO:0016020">
    <property type="term" value="C:membrane"/>
    <property type="evidence" value="ECO:0007669"/>
    <property type="project" value="UniProtKB-SubCell"/>
</dbReference>
<accession>A0A8S3UG74</accession>
<dbReference type="EMBL" id="CAJPWZ010002582">
    <property type="protein sequence ID" value="CAG2241304.1"/>
    <property type="molecule type" value="Genomic_DNA"/>
</dbReference>
<name>A0A8S3UG74_MYTED</name>
<sequence length="116" mass="13190">MYLLQGPSCCSDFAITFHYVAPNMMYVLEYLVYHLKPYGYGQVYTKVQQCDNKNTDDSKKLTTTNPENSVKVKNIDSVSDKTMNSVIDKTESTQSKENIDSNNNLETVEDKSKQPS</sequence>
<proteinExistence type="inferred from homology"/>
<evidence type="ECO:0000256" key="1">
    <source>
        <dbReference type="ARBA" id="ARBA00004606"/>
    </source>
</evidence>
<dbReference type="GO" id="GO:0016263">
    <property type="term" value="F:glycoprotein-N-acetylgalactosamine 3-beta-galactosyltransferase activity"/>
    <property type="evidence" value="ECO:0007669"/>
    <property type="project" value="TreeGrafter"/>
</dbReference>
<comment type="caution">
    <text evidence="8">The sequence shown here is derived from an EMBL/GenBank/DDBJ whole genome shotgun (WGS) entry which is preliminary data.</text>
</comment>
<evidence type="ECO:0000256" key="5">
    <source>
        <dbReference type="ARBA" id="ARBA00022989"/>
    </source>
</evidence>
<dbReference type="AlphaFoldDB" id="A0A8S3UG74"/>
<keyword evidence="5" id="KW-1133">Transmembrane helix</keyword>
<gene>
    <name evidence="8" type="ORF">MEDL_53521</name>
</gene>
<evidence type="ECO:0000256" key="7">
    <source>
        <dbReference type="SAM" id="MobiDB-lite"/>
    </source>
</evidence>